<feature type="transmembrane region" description="Helical" evidence="1">
    <location>
        <begin position="61"/>
        <end position="82"/>
    </location>
</feature>
<feature type="transmembrane region" description="Helical" evidence="1">
    <location>
        <begin position="310"/>
        <end position="327"/>
    </location>
</feature>
<dbReference type="InterPro" id="IPR003474">
    <property type="entry name" value="Glcn_transporter"/>
</dbReference>
<gene>
    <name evidence="2" type="ORF">GCM10009069_10920</name>
</gene>
<feature type="transmembrane region" description="Helical" evidence="1">
    <location>
        <begin position="339"/>
        <end position="358"/>
    </location>
</feature>
<feature type="transmembrane region" description="Helical" evidence="1">
    <location>
        <begin position="238"/>
        <end position="259"/>
    </location>
</feature>
<feature type="transmembrane region" description="Helical" evidence="1">
    <location>
        <begin position="427"/>
        <end position="452"/>
    </location>
</feature>
<dbReference type="GO" id="GO:0015128">
    <property type="term" value="F:gluconate transmembrane transporter activity"/>
    <property type="evidence" value="ECO:0007669"/>
    <property type="project" value="InterPro"/>
</dbReference>
<dbReference type="NCBIfam" id="TIGR00791">
    <property type="entry name" value="gntP"/>
    <property type="match status" value="1"/>
</dbReference>
<dbReference type="PANTHER" id="PTHR30354">
    <property type="entry name" value="GNT FAMILY GLUCONATE TRANSPORTER"/>
    <property type="match status" value="1"/>
</dbReference>
<keyword evidence="3" id="KW-1185">Reference proteome</keyword>
<organism evidence="2 3">
    <name type="scientific">Algimonas arctica</name>
    <dbReference type="NCBI Taxonomy" id="1479486"/>
    <lineage>
        <taxon>Bacteria</taxon>
        <taxon>Pseudomonadati</taxon>
        <taxon>Pseudomonadota</taxon>
        <taxon>Alphaproteobacteria</taxon>
        <taxon>Maricaulales</taxon>
        <taxon>Robiginitomaculaceae</taxon>
        <taxon>Algimonas</taxon>
    </lineage>
</organism>
<evidence type="ECO:0000313" key="2">
    <source>
        <dbReference type="EMBL" id="GHA89585.1"/>
    </source>
</evidence>
<proteinExistence type="predicted"/>
<dbReference type="PIRSF" id="PIRSF002746">
    <property type="entry name" value="Gluconate_transporter"/>
    <property type="match status" value="1"/>
</dbReference>
<dbReference type="PANTHER" id="PTHR30354:SF25">
    <property type="entry name" value="INNER MEMBRANE PERMEASE YGBN"/>
    <property type="match status" value="1"/>
</dbReference>
<reference evidence="2" key="1">
    <citation type="journal article" date="2014" name="Int. J. Syst. Evol. Microbiol.">
        <title>Complete genome sequence of Corynebacterium casei LMG S-19264T (=DSM 44701T), isolated from a smear-ripened cheese.</title>
        <authorList>
            <consortium name="US DOE Joint Genome Institute (JGI-PGF)"/>
            <person name="Walter F."/>
            <person name="Albersmeier A."/>
            <person name="Kalinowski J."/>
            <person name="Ruckert C."/>
        </authorList>
    </citation>
    <scope>NUCLEOTIDE SEQUENCE</scope>
    <source>
        <strain evidence="2">KCTC 32513</strain>
    </source>
</reference>
<sequence length="453" mass="46201">MEFVTTYQPVLATLAGITALLILILRARMNAFAALLLVAILSAVAAGMSPDRALATVSTGMGGVLGFIAPVIGLGALFGIILEASGGIQTLANGAARLGSPKRQKWAMGALGLAAATPVFFDVALIILMPFIAGLAKRSGKVALYFGLPLCAGLAVGHAFIPPTPGPIAIAELIGANLGWVLLFGSFTGLISMAVAGPILTGLLQKRNALPHGDLKLSDFFKDESAVAVKNPMRLQKAIGLILLPLVLIVAGTLSKLVLPQGLIQDIFTLIGHPFSALLIASGTCWACARHAGVKSATIQSAMSRAFEPVGVVILVTGAGGAFKQVLVDTGAGEQIANGVLSIGLTPLVMAFVLALIIRAAQGSATVAMITAAGLIAPILATLALSDPQLALITIAIAAGASGLSYVNDSGFWLVSRLFGLTEKETLATWTVSTTLIAATGLICTMILYPLVG</sequence>
<feature type="transmembrane region" description="Helical" evidence="1">
    <location>
        <begin position="142"/>
        <end position="161"/>
    </location>
</feature>
<comment type="caution">
    <text evidence="2">The sequence shown here is derived from an EMBL/GenBank/DDBJ whole genome shotgun (WGS) entry which is preliminary data.</text>
</comment>
<keyword evidence="1" id="KW-0812">Transmembrane</keyword>
<dbReference type="AlphaFoldDB" id="A0A8J3G1X5"/>
<keyword evidence="1" id="KW-0472">Membrane</keyword>
<feature type="transmembrane region" description="Helical" evidence="1">
    <location>
        <begin position="181"/>
        <end position="204"/>
    </location>
</feature>
<dbReference type="Proteomes" id="UP000634004">
    <property type="component" value="Unassembled WGS sequence"/>
</dbReference>
<feature type="transmembrane region" description="Helical" evidence="1">
    <location>
        <begin position="365"/>
        <end position="385"/>
    </location>
</feature>
<feature type="transmembrane region" description="Helical" evidence="1">
    <location>
        <begin position="7"/>
        <end position="25"/>
    </location>
</feature>
<evidence type="ECO:0000313" key="3">
    <source>
        <dbReference type="Proteomes" id="UP000634004"/>
    </source>
</evidence>
<feature type="transmembrane region" description="Helical" evidence="1">
    <location>
        <begin position="271"/>
        <end position="289"/>
    </location>
</feature>
<protein>
    <submittedName>
        <fullName evidence="2">Gluconate transporter</fullName>
    </submittedName>
</protein>
<reference evidence="2" key="2">
    <citation type="submission" date="2020-09" db="EMBL/GenBank/DDBJ databases">
        <authorList>
            <person name="Sun Q."/>
            <person name="Kim S."/>
        </authorList>
    </citation>
    <scope>NUCLEOTIDE SEQUENCE</scope>
    <source>
        <strain evidence="2">KCTC 32513</strain>
    </source>
</reference>
<feature type="transmembrane region" description="Helical" evidence="1">
    <location>
        <begin position="106"/>
        <end position="135"/>
    </location>
</feature>
<name>A0A8J3G1X5_9PROT</name>
<feature type="transmembrane region" description="Helical" evidence="1">
    <location>
        <begin position="391"/>
        <end position="415"/>
    </location>
</feature>
<dbReference type="RefSeq" id="WP_189496223.1">
    <property type="nucleotide sequence ID" value="NZ_BMZH01000003.1"/>
</dbReference>
<feature type="transmembrane region" description="Helical" evidence="1">
    <location>
        <begin position="31"/>
        <end position="49"/>
    </location>
</feature>
<dbReference type="Pfam" id="PF02447">
    <property type="entry name" value="GntP_permease"/>
    <property type="match status" value="1"/>
</dbReference>
<evidence type="ECO:0000256" key="1">
    <source>
        <dbReference type="SAM" id="Phobius"/>
    </source>
</evidence>
<dbReference type="EMBL" id="BMZH01000003">
    <property type="protein sequence ID" value="GHA89585.1"/>
    <property type="molecule type" value="Genomic_DNA"/>
</dbReference>
<accession>A0A8J3G1X5</accession>
<dbReference type="GO" id="GO:0005886">
    <property type="term" value="C:plasma membrane"/>
    <property type="evidence" value="ECO:0007669"/>
    <property type="project" value="TreeGrafter"/>
</dbReference>
<keyword evidence="1" id="KW-1133">Transmembrane helix</keyword>